<feature type="coiled-coil region" evidence="2">
    <location>
        <begin position="167"/>
        <end position="257"/>
    </location>
</feature>
<feature type="domain" description="Peptidoglycan hydrolase PcsB coiled-coil" evidence="4">
    <location>
        <begin position="108"/>
        <end position="179"/>
    </location>
</feature>
<evidence type="ECO:0000256" key="2">
    <source>
        <dbReference type="SAM" id="Coils"/>
    </source>
</evidence>
<dbReference type="InterPro" id="IPR011055">
    <property type="entry name" value="Dup_hybrid_motif"/>
</dbReference>
<dbReference type="InterPro" id="IPR057309">
    <property type="entry name" value="PcsB_CC"/>
</dbReference>
<dbReference type="Pfam" id="PF01551">
    <property type="entry name" value="Peptidase_M23"/>
    <property type="match status" value="1"/>
</dbReference>
<dbReference type="Gene3D" id="2.70.70.10">
    <property type="entry name" value="Glucose Permease (Domain IIA)"/>
    <property type="match status" value="1"/>
</dbReference>
<dbReference type="SUPFAM" id="SSF51261">
    <property type="entry name" value="Duplicated hybrid motif"/>
    <property type="match status" value="1"/>
</dbReference>
<dbReference type="AlphaFoldDB" id="A0A3S9V4R5"/>
<accession>A0A3S9V4R5</accession>
<feature type="coiled-coil region" evidence="2">
    <location>
        <begin position="30"/>
        <end position="60"/>
    </location>
</feature>
<dbReference type="EMBL" id="CP034346">
    <property type="protein sequence ID" value="AZS17539.1"/>
    <property type="molecule type" value="Genomic_DNA"/>
</dbReference>
<dbReference type="Gene3D" id="6.10.250.3150">
    <property type="match status" value="1"/>
</dbReference>
<keyword evidence="6" id="KW-1185">Reference proteome</keyword>
<dbReference type="RefSeq" id="WP_127003174.1">
    <property type="nucleotide sequence ID" value="NZ_CP034346.1"/>
</dbReference>
<dbReference type="InterPro" id="IPR050570">
    <property type="entry name" value="Cell_wall_metabolism_enzyme"/>
</dbReference>
<dbReference type="Pfam" id="PF24568">
    <property type="entry name" value="CC_PcsB"/>
    <property type="match status" value="1"/>
</dbReference>
<protein>
    <submittedName>
        <fullName evidence="5">Uncharacterized protein</fullName>
    </submittedName>
</protein>
<organism evidence="5 6">
    <name type="scientific">Paenibacillus lutimineralis</name>
    <dbReference type="NCBI Taxonomy" id="2707005"/>
    <lineage>
        <taxon>Bacteria</taxon>
        <taxon>Bacillati</taxon>
        <taxon>Bacillota</taxon>
        <taxon>Bacilli</taxon>
        <taxon>Bacillales</taxon>
        <taxon>Paenibacillaceae</taxon>
        <taxon>Paenibacillus</taxon>
    </lineage>
</organism>
<proteinExistence type="predicted"/>
<dbReference type="InterPro" id="IPR016047">
    <property type="entry name" value="M23ase_b-sheet_dom"/>
</dbReference>
<dbReference type="PANTHER" id="PTHR21666:SF289">
    <property type="entry name" value="L-ALA--D-GLU ENDOPEPTIDASE"/>
    <property type="match status" value="1"/>
</dbReference>
<keyword evidence="2" id="KW-0175">Coiled coil</keyword>
<dbReference type="CDD" id="cd12797">
    <property type="entry name" value="M23_peptidase"/>
    <property type="match status" value="1"/>
</dbReference>
<reference evidence="6" key="1">
    <citation type="submission" date="2018-12" db="EMBL/GenBank/DDBJ databases">
        <title>Complete genome sequence of Paenibacillus sp. MBLB1234.</title>
        <authorList>
            <person name="Nam Y.-D."/>
            <person name="Kang J."/>
            <person name="Chung W.-H."/>
            <person name="Park Y.S."/>
        </authorList>
    </citation>
    <scope>NUCLEOTIDE SEQUENCE [LARGE SCALE GENOMIC DNA]</scope>
    <source>
        <strain evidence="6">MBLB1234</strain>
    </source>
</reference>
<dbReference type="Proteomes" id="UP000270678">
    <property type="component" value="Chromosome"/>
</dbReference>
<keyword evidence="1" id="KW-0732">Signal</keyword>
<feature type="domain" description="M23ase beta-sheet core" evidence="3">
    <location>
        <begin position="310"/>
        <end position="406"/>
    </location>
</feature>
<evidence type="ECO:0000313" key="6">
    <source>
        <dbReference type="Proteomes" id="UP000270678"/>
    </source>
</evidence>
<evidence type="ECO:0000313" key="5">
    <source>
        <dbReference type="EMBL" id="AZS17539.1"/>
    </source>
</evidence>
<dbReference type="GO" id="GO:0004222">
    <property type="term" value="F:metalloendopeptidase activity"/>
    <property type="evidence" value="ECO:0007669"/>
    <property type="project" value="TreeGrafter"/>
</dbReference>
<dbReference type="OrthoDB" id="9805799at2"/>
<dbReference type="PANTHER" id="PTHR21666">
    <property type="entry name" value="PEPTIDASE-RELATED"/>
    <property type="match status" value="1"/>
</dbReference>
<evidence type="ECO:0000259" key="3">
    <source>
        <dbReference type="Pfam" id="PF01551"/>
    </source>
</evidence>
<evidence type="ECO:0000256" key="1">
    <source>
        <dbReference type="ARBA" id="ARBA00022729"/>
    </source>
</evidence>
<evidence type="ECO:0000259" key="4">
    <source>
        <dbReference type="Pfam" id="PF24568"/>
    </source>
</evidence>
<dbReference type="KEGG" id="plut:EI981_25990"/>
<name>A0A3S9V4R5_9BACL</name>
<sequence>MKKWISVIAVITIAATMFNPTEGYAKSKTINQIDAELKQLQKQAKQAKIQQEKATDKKQEAQHYVNKNQAYLKQVLSQIDTVSNELANIALDIEDTKTNLRDTANKLDKTKQRIEERSGLLDTRVRIMYTDGAVSYLDVLLSSTSFSDFLQRADSLQAIMNQDKVLLDEHKHDKELLQDQQQQLEQDYAKVKTLYAQAEDRRSILEEKEIEKQQLIAKYSDQIDQQEEITQEQNELLVKLATKRSALENEKKKIKAAQVYKAKTTTKKVSYSASGGFTGNGGSMMVPVNGARLSSGYGTRVHPVTGKVKSHTGVDLAVSEGTDIHAAEGGVVIVAEWWSGYGNTVVIDHGNNVWTLYGHIRTGGTKVQVGDTVKKGEKIAEVGQTGVATGPHVHFEVRINGNPVDPTPYL</sequence>
<gene>
    <name evidence="5" type="ORF">EI981_25990</name>
</gene>